<feature type="non-terminal residue" evidence="1">
    <location>
        <position position="1"/>
    </location>
</feature>
<name>A0A2K3YM93_9STAP</name>
<evidence type="ECO:0000313" key="1">
    <source>
        <dbReference type="EMBL" id="PNZ26368.1"/>
    </source>
</evidence>
<accession>A0A2K3YM93</accession>
<keyword evidence="2" id="KW-1185">Reference proteome</keyword>
<dbReference type="Proteomes" id="UP000242752">
    <property type="component" value="Unassembled WGS sequence"/>
</dbReference>
<sequence length="64" mass="7783">FKNKGVIEWKILDNKNITLPLEHYELIEYPFLTETLREYWNDKEKAPDMELQKASIINLCWNKN</sequence>
<dbReference type="EMBL" id="PPRF01000055">
    <property type="protein sequence ID" value="PNZ26368.1"/>
    <property type="molecule type" value="Genomic_DNA"/>
</dbReference>
<proteinExistence type="predicted"/>
<protein>
    <submittedName>
        <fullName evidence="1">Uncharacterized protein</fullName>
    </submittedName>
</protein>
<evidence type="ECO:0000313" key="2">
    <source>
        <dbReference type="Proteomes" id="UP000242752"/>
    </source>
</evidence>
<organism evidence="1 2">
    <name type="scientific">Staphylococcus rostri</name>
    <dbReference type="NCBI Taxonomy" id="522262"/>
    <lineage>
        <taxon>Bacteria</taxon>
        <taxon>Bacillati</taxon>
        <taxon>Bacillota</taxon>
        <taxon>Bacilli</taxon>
        <taxon>Bacillales</taxon>
        <taxon>Staphylococcaceae</taxon>
        <taxon>Staphylococcus</taxon>
    </lineage>
</organism>
<gene>
    <name evidence="1" type="ORF">CD122_08435</name>
</gene>
<comment type="caution">
    <text evidence="1">The sequence shown here is derived from an EMBL/GenBank/DDBJ whole genome shotgun (WGS) entry which is preliminary data.</text>
</comment>
<dbReference type="AlphaFoldDB" id="A0A2K3YM93"/>
<reference evidence="1 2" key="1">
    <citation type="submission" date="2017-08" db="EMBL/GenBank/DDBJ databases">
        <title>Draft genome sequences of 64 type strains of genus Staph aureus.</title>
        <authorList>
            <person name="Cole K."/>
            <person name="Golubchik T."/>
            <person name="Russell J."/>
            <person name="Foster D."/>
            <person name="Llewelyn M."/>
            <person name="Wilson D."/>
            <person name="Crook D."/>
            <person name="Paul J."/>
        </authorList>
    </citation>
    <scope>NUCLEOTIDE SEQUENCE [LARGE SCALE GENOMIC DNA]</scope>
    <source>
        <strain evidence="1 2">DSM 21968</strain>
    </source>
</reference>